<dbReference type="SUPFAM" id="SSF52821">
    <property type="entry name" value="Rhodanese/Cell cycle control phosphatase"/>
    <property type="match status" value="1"/>
</dbReference>
<proteinExistence type="predicted"/>
<dbReference type="Gene3D" id="3.40.250.10">
    <property type="entry name" value="Rhodanese-like domain"/>
    <property type="match status" value="1"/>
</dbReference>
<dbReference type="InterPro" id="IPR036873">
    <property type="entry name" value="Rhodanese-like_dom_sf"/>
</dbReference>
<dbReference type="AlphaFoldDB" id="A0A6C1B0X0"/>
<sequence>MAKTSHDLVMAAKSRIREVNLAQAREMMQAGAVVLDVREPAEYAAGHLPAAINIPRGLLEFRLAGTPELTQTQQPIVVYCKTSGRAALATAVLHEMGVANAVSVAGGYDAWAEAGLPVDTPPPVDFE</sequence>
<accession>A0A6C1B0X0</accession>
<reference evidence="2 3" key="1">
    <citation type="submission" date="2020-02" db="EMBL/GenBank/DDBJ databases">
        <title>Nitrogenibacter mangrovi gen. nov., sp. nov. isolated from mangrove sediment, a denitrifying betaproteobacterium.</title>
        <authorList>
            <person name="Liao H."/>
            <person name="Tian Y."/>
        </authorList>
    </citation>
    <scope>NUCLEOTIDE SEQUENCE [LARGE SCALE GENOMIC DNA]</scope>
    <source>
        <strain evidence="2 3">M9-3-2</strain>
    </source>
</reference>
<dbReference type="GO" id="GO:0016740">
    <property type="term" value="F:transferase activity"/>
    <property type="evidence" value="ECO:0007669"/>
    <property type="project" value="UniProtKB-KW"/>
</dbReference>
<feature type="domain" description="Rhodanese" evidence="1">
    <location>
        <begin position="28"/>
        <end position="120"/>
    </location>
</feature>
<gene>
    <name evidence="2" type="ORF">G3580_05900</name>
</gene>
<dbReference type="PANTHER" id="PTHR45431:SF3">
    <property type="entry name" value="RHODANESE-LIKE DOMAIN-CONTAINING PROTEIN 15, CHLOROPLASTIC"/>
    <property type="match status" value="1"/>
</dbReference>
<dbReference type="Proteomes" id="UP000501991">
    <property type="component" value="Chromosome"/>
</dbReference>
<dbReference type="PANTHER" id="PTHR45431">
    <property type="entry name" value="RHODANESE-LIKE DOMAIN-CONTAINING PROTEIN 15, CHLOROPLASTIC"/>
    <property type="match status" value="1"/>
</dbReference>
<evidence type="ECO:0000313" key="3">
    <source>
        <dbReference type="Proteomes" id="UP000501991"/>
    </source>
</evidence>
<keyword evidence="3" id="KW-1185">Reference proteome</keyword>
<protein>
    <submittedName>
        <fullName evidence="2">Sulfurtransferase</fullName>
    </submittedName>
</protein>
<evidence type="ECO:0000259" key="1">
    <source>
        <dbReference type="PROSITE" id="PS50206"/>
    </source>
</evidence>
<name>A0A6C1B0X0_9RHOO</name>
<dbReference type="SMART" id="SM00450">
    <property type="entry name" value="RHOD"/>
    <property type="match status" value="1"/>
</dbReference>
<keyword evidence="2" id="KW-0808">Transferase</keyword>
<dbReference type="InterPro" id="IPR001763">
    <property type="entry name" value="Rhodanese-like_dom"/>
</dbReference>
<dbReference type="RefSeq" id="WP_173764382.1">
    <property type="nucleotide sequence ID" value="NZ_CP048836.1"/>
</dbReference>
<dbReference type="InterPro" id="IPR052367">
    <property type="entry name" value="Thiosulfate_ST/Rhodanese-like"/>
</dbReference>
<dbReference type="KEGG" id="azq:G3580_05900"/>
<dbReference type="PROSITE" id="PS50206">
    <property type="entry name" value="RHODANESE_3"/>
    <property type="match status" value="1"/>
</dbReference>
<dbReference type="Pfam" id="PF00581">
    <property type="entry name" value="Rhodanese"/>
    <property type="match status" value="1"/>
</dbReference>
<dbReference type="CDD" id="cd00158">
    <property type="entry name" value="RHOD"/>
    <property type="match status" value="1"/>
</dbReference>
<organism evidence="2 3">
    <name type="scientific">Nitrogeniibacter mangrovi</name>
    <dbReference type="NCBI Taxonomy" id="2016596"/>
    <lineage>
        <taxon>Bacteria</taxon>
        <taxon>Pseudomonadati</taxon>
        <taxon>Pseudomonadota</taxon>
        <taxon>Betaproteobacteria</taxon>
        <taxon>Rhodocyclales</taxon>
        <taxon>Zoogloeaceae</taxon>
        <taxon>Nitrogeniibacter</taxon>
    </lineage>
</organism>
<dbReference type="EMBL" id="CP048836">
    <property type="protein sequence ID" value="QID17217.1"/>
    <property type="molecule type" value="Genomic_DNA"/>
</dbReference>
<evidence type="ECO:0000313" key="2">
    <source>
        <dbReference type="EMBL" id="QID17217.1"/>
    </source>
</evidence>